<protein>
    <submittedName>
        <fullName evidence="3">AbrB/MazE/SpoVT family DNA-binding domain-containing protein</fullName>
    </submittedName>
</protein>
<dbReference type="PROSITE" id="PS51740">
    <property type="entry name" value="SPOVT_ABRB"/>
    <property type="match status" value="1"/>
</dbReference>
<accession>A0ABS7L4F5</accession>
<dbReference type="InterPro" id="IPR052731">
    <property type="entry name" value="B_subtilis_Trans_State_Reg"/>
</dbReference>
<dbReference type="PANTHER" id="PTHR36432:SF1">
    <property type="entry name" value="STAGE V SPORULATION PROTEIN T"/>
    <property type="match status" value="1"/>
</dbReference>
<comment type="caution">
    <text evidence="3">The sequence shown here is derived from an EMBL/GenBank/DDBJ whole genome shotgun (WGS) entry which is preliminary data.</text>
</comment>
<gene>
    <name evidence="3" type="ORF">FLB61_01530</name>
</gene>
<dbReference type="Gene3D" id="2.10.260.10">
    <property type="match status" value="1"/>
</dbReference>
<dbReference type="Proteomes" id="UP000779049">
    <property type="component" value="Unassembled WGS sequence"/>
</dbReference>
<evidence type="ECO:0000313" key="3">
    <source>
        <dbReference type="EMBL" id="MBY0757792.1"/>
    </source>
</evidence>
<dbReference type="Gene3D" id="3.30.450.40">
    <property type="match status" value="1"/>
</dbReference>
<proteinExistence type="predicted"/>
<dbReference type="SUPFAM" id="SSF89447">
    <property type="entry name" value="AbrB/MazE/MraZ-like"/>
    <property type="match status" value="1"/>
</dbReference>
<dbReference type="InterPro" id="IPR037914">
    <property type="entry name" value="SpoVT-AbrB_sf"/>
</dbReference>
<keyword evidence="1 3" id="KW-0238">DNA-binding</keyword>
<dbReference type="Pfam" id="PF04014">
    <property type="entry name" value="MazE_antitoxin"/>
    <property type="match status" value="1"/>
</dbReference>
<evidence type="ECO:0000256" key="1">
    <source>
        <dbReference type="PROSITE-ProRule" id="PRU01076"/>
    </source>
</evidence>
<dbReference type="RefSeq" id="WP_221919218.1">
    <property type="nucleotide sequence ID" value="NZ_CP173660.1"/>
</dbReference>
<dbReference type="NCBIfam" id="TIGR01439">
    <property type="entry name" value="lp_hng_hel_AbrB"/>
    <property type="match status" value="1"/>
</dbReference>
<reference evidence="3 4" key="1">
    <citation type="journal article" date="2020" name="New Microbes New Infect">
        <title>Sellimonas caecigallum sp. nov., description and genome sequence of a new member of the Sellimonas genus isolated from the cecum of feral chicken.</title>
        <authorList>
            <person name="Wongkuna S."/>
            <person name="Ghimire S."/>
            <person name="Antony L."/>
            <person name="Chankhamhaengdecha S."/>
            <person name="Janvilisri T."/>
            <person name="Scaria J."/>
        </authorList>
    </citation>
    <scope>NUCLEOTIDE SEQUENCE [LARGE SCALE GENOMIC DNA]</scope>
    <source>
        <strain evidence="3 4">SW451</strain>
    </source>
</reference>
<keyword evidence="4" id="KW-1185">Reference proteome</keyword>
<organism evidence="3 4">
    <name type="scientific">Sellimonas caecigallum</name>
    <dbReference type="NCBI Taxonomy" id="2592333"/>
    <lineage>
        <taxon>Bacteria</taxon>
        <taxon>Bacillati</taxon>
        <taxon>Bacillota</taxon>
        <taxon>Clostridia</taxon>
        <taxon>Lachnospirales</taxon>
        <taxon>Lachnospiraceae</taxon>
        <taxon>Sellimonas</taxon>
    </lineage>
</organism>
<dbReference type="InterPro" id="IPR007159">
    <property type="entry name" value="SpoVT-AbrB_dom"/>
</dbReference>
<evidence type="ECO:0000259" key="2">
    <source>
        <dbReference type="PROSITE" id="PS51740"/>
    </source>
</evidence>
<dbReference type="InterPro" id="IPR029016">
    <property type="entry name" value="GAF-like_dom_sf"/>
</dbReference>
<dbReference type="SMART" id="SM00966">
    <property type="entry name" value="SpoVT_AbrB"/>
    <property type="match status" value="1"/>
</dbReference>
<feature type="domain" description="SpoVT-AbrB" evidence="2">
    <location>
        <begin position="5"/>
        <end position="51"/>
    </location>
</feature>
<evidence type="ECO:0000313" key="4">
    <source>
        <dbReference type="Proteomes" id="UP000779049"/>
    </source>
</evidence>
<dbReference type="PANTHER" id="PTHR36432">
    <property type="match status" value="1"/>
</dbReference>
<dbReference type="GO" id="GO:0003677">
    <property type="term" value="F:DNA binding"/>
    <property type="evidence" value="ECO:0007669"/>
    <property type="project" value="UniProtKB-KW"/>
</dbReference>
<sequence>MKATGIVRRIDDLGRVVIPKEIRRTLCIREGAPLEIFTGREGEIVLKKYSPLGEIHSFAEQYAESLSQTAGLLVCITDMEKIIAASGAGKKEMLEKEISEELMDAAEGRKPIIAEIGQKEYIAISKAEQTSYQEEIIYPILSGGDVIGSVIFLSREKGKEREVRQKLAACAAMFLGSQMEA</sequence>
<dbReference type="Pfam" id="PF15714">
    <property type="entry name" value="SpoVT_C"/>
    <property type="match status" value="1"/>
</dbReference>
<dbReference type="EMBL" id="VIRV01000001">
    <property type="protein sequence ID" value="MBY0757792.1"/>
    <property type="molecule type" value="Genomic_DNA"/>
</dbReference>
<name>A0ABS7L4F5_9FIRM</name>